<dbReference type="Pfam" id="PF09428">
    <property type="entry name" value="DUF2011"/>
    <property type="match status" value="1"/>
</dbReference>
<evidence type="ECO:0000256" key="1">
    <source>
        <dbReference type="SAM" id="MobiDB-lite"/>
    </source>
</evidence>
<gene>
    <name evidence="2" type="ORF">IWQ60_005260</name>
</gene>
<sequence length="222" mass="25261">MPRLSTVASGHRVSRSDLYDDQDRASLDVDPEAVSEYNQRMRQLLALPTESVEDSELMDDEEPSPDRDSDEESVGQEVFRLFAGVAAVKVAIEEKPAIRTKTPKRVKTAEEEEAERLVRIADAAISAEQIQHESQVPWAQHAFSHKVIQVPADQPPSKSRQRRLQERRALRKRGKPLPQKSTMLVRPPKDMPTPPRPTRVKLPPRIRIIQPTDNPSLIRFED</sequence>
<protein>
    <submittedName>
        <fullName evidence="2">Uncharacterized protein</fullName>
    </submittedName>
</protein>
<keyword evidence="3" id="KW-1185">Reference proteome</keyword>
<feature type="compositionally biased region" description="Acidic residues" evidence="1">
    <location>
        <begin position="51"/>
        <end position="74"/>
    </location>
</feature>
<name>A0A9W8A6E5_9FUNG</name>
<dbReference type="InterPro" id="IPR018555">
    <property type="entry name" value="C630.06c-like"/>
</dbReference>
<feature type="compositionally biased region" description="Basic and acidic residues" evidence="1">
    <location>
        <begin position="14"/>
        <end position="27"/>
    </location>
</feature>
<dbReference type="AlphaFoldDB" id="A0A9W8A6E5"/>
<feature type="region of interest" description="Disordered" evidence="1">
    <location>
        <begin position="46"/>
        <end position="75"/>
    </location>
</feature>
<reference evidence="2" key="1">
    <citation type="submission" date="2022-07" db="EMBL/GenBank/DDBJ databases">
        <title>Phylogenomic reconstructions and comparative analyses of Kickxellomycotina fungi.</title>
        <authorList>
            <person name="Reynolds N.K."/>
            <person name="Stajich J.E."/>
            <person name="Barry K."/>
            <person name="Grigoriev I.V."/>
            <person name="Crous P."/>
            <person name="Smith M.E."/>
        </authorList>
    </citation>
    <scope>NUCLEOTIDE SEQUENCE</scope>
    <source>
        <strain evidence="2">RSA 861</strain>
    </source>
</reference>
<feature type="region of interest" description="Disordered" evidence="1">
    <location>
        <begin position="147"/>
        <end position="204"/>
    </location>
</feature>
<accession>A0A9W8A6E5</accession>
<feature type="region of interest" description="Disordered" evidence="1">
    <location>
        <begin position="1"/>
        <end position="27"/>
    </location>
</feature>
<organism evidence="2 3">
    <name type="scientific">Tieghemiomyces parasiticus</name>
    <dbReference type="NCBI Taxonomy" id="78921"/>
    <lineage>
        <taxon>Eukaryota</taxon>
        <taxon>Fungi</taxon>
        <taxon>Fungi incertae sedis</taxon>
        <taxon>Zoopagomycota</taxon>
        <taxon>Kickxellomycotina</taxon>
        <taxon>Dimargaritomycetes</taxon>
        <taxon>Dimargaritales</taxon>
        <taxon>Dimargaritaceae</taxon>
        <taxon>Tieghemiomyces</taxon>
    </lineage>
</organism>
<proteinExistence type="predicted"/>
<dbReference type="EMBL" id="JANBPT010000278">
    <property type="protein sequence ID" value="KAJ1924347.1"/>
    <property type="molecule type" value="Genomic_DNA"/>
</dbReference>
<evidence type="ECO:0000313" key="3">
    <source>
        <dbReference type="Proteomes" id="UP001150569"/>
    </source>
</evidence>
<evidence type="ECO:0000313" key="2">
    <source>
        <dbReference type="EMBL" id="KAJ1924347.1"/>
    </source>
</evidence>
<dbReference type="Proteomes" id="UP001150569">
    <property type="component" value="Unassembled WGS sequence"/>
</dbReference>
<comment type="caution">
    <text evidence="2">The sequence shown here is derived from an EMBL/GenBank/DDBJ whole genome shotgun (WGS) entry which is preliminary data.</text>
</comment>